<reference evidence="2 3" key="1">
    <citation type="journal article" date="2018" name="Evol. Lett.">
        <title>Horizontal gene cluster transfer increased hallucinogenic mushroom diversity.</title>
        <authorList>
            <person name="Reynolds H.T."/>
            <person name="Vijayakumar V."/>
            <person name="Gluck-Thaler E."/>
            <person name="Korotkin H.B."/>
            <person name="Matheny P.B."/>
            <person name="Slot J.C."/>
        </authorList>
    </citation>
    <scope>NUCLEOTIDE SEQUENCE [LARGE SCALE GENOMIC DNA]</scope>
    <source>
        <strain evidence="2 3">SRW20</strain>
    </source>
</reference>
<keyword evidence="3" id="KW-1185">Reference proteome</keyword>
<feature type="region of interest" description="Disordered" evidence="1">
    <location>
        <begin position="240"/>
        <end position="290"/>
    </location>
</feature>
<organism evidence="2 3">
    <name type="scientific">Gymnopilus dilepis</name>
    <dbReference type="NCBI Taxonomy" id="231916"/>
    <lineage>
        <taxon>Eukaryota</taxon>
        <taxon>Fungi</taxon>
        <taxon>Dikarya</taxon>
        <taxon>Basidiomycota</taxon>
        <taxon>Agaricomycotina</taxon>
        <taxon>Agaricomycetes</taxon>
        <taxon>Agaricomycetidae</taxon>
        <taxon>Agaricales</taxon>
        <taxon>Agaricineae</taxon>
        <taxon>Hymenogastraceae</taxon>
        <taxon>Gymnopilus</taxon>
    </lineage>
</organism>
<comment type="caution">
    <text evidence="2">The sequence shown here is derived from an EMBL/GenBank/DDBJ whole genome shotgun (WGS) entry which is preliminary data.</text>
</comment>
<feature type="region of interest" description="Disordered" evidence="1">
    <location>
        <begin position="525"/>
        <end position="547"/>
    </location>
</feature>
<dbReference type="Proteomes" id="UP000284706">
    <property type="component" value="Unassembled WGS sequence"/>
</dbReference>
<evidence type="ECO:0000313" key="3">
    <source>
        <dbReference type="Proteomes" id="UP000284706"/>
    </source>
</evidence>
<evidence type="ECO:0000256" key="1">
    <source>
        <dbReference type="SAM" id="MobiDB-lite"/>
    </source>
</evidence>
<feature type="non-terminal residue" evidence="2">
    <location>
        <position position="562"/>
    </location>
</feature>
<accession>A0A409X6T6</accession>
<dbReference type="InParanoid" id="A0A409X6T6"/>
<dbReference type="AlphaFoldDB" id="A0A409X6T6"/>
<evidence type="ECO:0000313" key="2">
    <source>
        <dbReference type="EMBL" id="PPQ86508.1"/>
    </source>
</evidence>
<dbReference type="EMBL" id="NHYE01004055">
    <property type="protein sequence ID" value="PPQ86508.1"/>
    <property type="molecule type" value="Genomic_DNA"/>
</dbReference>
<sequence>KIKTWLHWRVNSKAKAGRRGRRSVGLDDFQNLGGNSRRLKDYEMFSRLYYAEKVKPVVKEELVRLSAEGEKLSRGQTLSLIKVKLREVYRNQSEEVKNEVRVKQEEYAKTLGDLKDQDPDDVSNRSATQYLDAIQACPNYLTQIFEPLAKKTGWAFTILCGGPDPMDNGNLAVASVHIGETEAGANFSHVYKPFTSAILDPYSAFLEKVFRTSLVLYYPFPGRGADAEIAKAVRESRSIQNSLIPMKEGNDGVDRESESEDTDTDEEDQLDGEEDKEEVMHNSLQVRQPSIQNGASSICVEEEVQAPGKAAGPESAAITTLNQEDTLSVRAEEAVQAPGNTAEDPKFIAITTLNQNDALSVRAKGEVQAICHSAESEIAAPQSSFPVDETTHGVSSYYAQDNQPSTAKDNAVEFSDPNVNWDVFNEMIMNILGTPADQVPLSGFDPTLALPFDNLPSFPNVDELAVTPGLVLPASGSNGNVPDSATSPHVIAGGAVAHDQSGSVGRNAPPFPSTFVTLQQAAPATPPQVLAPPNHTHAPLHASPLSQTSINLQHATTATVSQ</sequence>
<protein>
    <submittedName>
        <fullName evidence="2">Uncharacterized protein</fullName>
    </submittedName>
</protein>
<feature type="compositionally biased region" description="Acidic residues" evidence="1">
    <location>
        <begin position="257"/>
        <end position="277"/>
    </location>
</feature>
<feature type="non-terminal residue" evidence="2">
    <location>
        <position position="1"/>
    </location>
</feature>
<dbReference type="OrthoDB" id="2683861at2759"/>
<gene>
    <name evidence="2" type="ORF">CVT26_008391</name>
</gene>
<dbReference type="STRING" id="231916.A0A409X6T6"/>
<name>A0A409X6T6_9AGAR</name>
<proteinExistence type="predicted"/>